<dbReference type="EMBL" id="JACIFF010000007">
    <property type="protein sequence ID" value="MBB4080206.1"/>
    <property type="molecule type" value="Genomic_DNA"/>
</dbReference>
<keyword evidence="2" id="KW-0378">Hydrolase</keyword>
<dbReference type="SUPFAM" id="SSF56300">
    <property type="entry name" value="Metallo-dependent phosphatases"/>
    <property type="match status" value="1"/>
</dbReference>
<evidence type="ECO:0000313" key="2">
    <source>
        <dbReference type="EMBL" id="MBB4080206.1"/>
    </source>
</evidence>
<keyword evidence="3" id="KW-1185">Reference proteome</keyword>
<evidence type="ECO:0000259" key="1">
    <source>
        <dbReference type="Pfam" id="PF00149"/>
    </source>
</evidence>
<proteinExistence type="predicted"/>
<dbReference type="Gene3D" id="3.60.21.10">
    <property type="match status" value="1"/>
</dbReference>
<dbReference type="GO" id="GO:0110154">
    <property type="term" value="P:RNA decapping"/>
    <property type="evidence" value="ECO:0007669"/>
    <property type="project" value="TreeGrafter"/>
</dbReference>
<organism evidence="2 3">
    <name type="scientific">Neolewinella aquimaris</name>
    <dbReference type="NCBI Taxonomy" id="1835722"/>
    <lineage>
        <taxon>Bacteria</taxon>
        <taxon>Pseudomonadati</taxon>
        <taxon>Bacteroidota</taxon>
        <taxon>Saprospiria</taxon>
        <taxon>Saprospirales</taxon>
        <taxon>Lewinellaceae</taxon>
        <taxon>Neolewinella</taxon>
    </lineage>
</organism>
<dbReference type="GO" id="GO:0005737">
    <property type="term" value="C:cytoplasm"/>
    <property type="evidence" value="ECO:0007669"/>
    <property type="project" value="TreeGrafter"/>
</dbReference>
<dbReference type="EC" id="3.1.3.16" evidence="2"/>
<dbReference type="InterPro" id="IPR004843">
    <property type="entry name" value="Calcineurin-like_PHP"/>
</dbReference>
<dbReference type="PRINTS" id="PR00114">
    <property type="entry name" value="STPHPHTASE"/>
</dbReference>
<dbReference type="PANTHER" id="PTHR42850:SF4">
    <property type="entry name" value="ZINC-DEPENDENT ENDOPOLYPHOSPHATASE"/>
    <property type="match status" value="1"/>
</dbReference>
<name>A0A840EH23_9BACT</name>
<gene>
    <name evidence="2" type="ORF">GGR28_002836</name>
</gene>
<dbReference type="GO" id="GO:0008803">
    <property type="term" value="F:bis(5'-nucleosyl)-tetraphosphatase (symmetrical) activity"/>
    <property type="evidence" value="ECO:0007669"/>
    <property type="project" value="TreeGrafter"/>
</dbReference>
<dbReference type="RefSeq" id="WP_183496442.1">
    <property type="nucleotide sequence ID" value="NZ_JACIFF010000007.1"/>
</dbReference>
<dbReference type="PANTHER" id="PTHR42850">
    <property type="entry name" value="METALLOPHOSPHOESTERASE"/>
    <property type="match status" value="1"/>
</dbReference>
<dbReference type="Pfam" id="PF00149">
    <property type="entry name" value="Metallophos"/>
    <property type="match status" value="1"/>
</dbReference>
<dbReference type="InterPro" id="IPR050126">
    <property type="entry name" value="Ap4A_hydrolase"/>
</dbReference>
<dbReference type="AlphaFoldDB" id="A0A840EH23"/>
<feature type="domain" description="Calcineurin-like phosphoesterase" evidence="1">
    <location>
        <begin position="4"/>
        <end position="190"/>
    </location>
</feature>
<comment type="caution">
    <text evidence="2">The sequence shown here is derived from an EMBL/GenBank/DDBJ whole genome shotgun (WGS) entry which is preliminary data.</text>
</comment>
<dbReference type="InterPro" id="IPR006186">
    <property type="entry name" value="Ser/Thr-sp_prot-phosphatase"/>
</dbReference>
<evidence type="ECO:0000313" key="3">
    <source>
        <dbReference type="Proteomes" id="UP000576209"/>
    </source>
</evidence>
<protein>
    <submittedName>
        <fullName evidence="2">Serine/threonine protein phosphatase 1</fullName>
        <ecNumber evidence="2">3.1.3.16</ecNumber>
    </submittedName>
</protein>
<dbReference type="GO" id="GO:0004722">
    <property type="term" value="F:protein serine/threonine phosphatase activity"/>
    <property type="evidence" value="ECO:0007669"/>
    <property type="project" value="UniProtKB-EC"/>
</dbReference>
<dbReference type="InterPro" id="IPR029052">
    <property type="entry name" value="Metallo-depent_PP-like"/>
</dbReference>
<sequence length="247" mass="28295">MNFVIGDIHGEVTKLYHLLEFLQREDTIPRFIFIGDYVDKGEDSKAVLELVDRIARDQPAHTFLRGNHEYMWERALTGNAEARDYLRKYGGLTTAEDFGMKSISTAAKSVRAAGENLFRRLVNYAIVEGCFISHAGIDGTYANRTLEEIPEEAFLFNRYPFIQSTRRYFGCKQSVFGHTGFYSPYRDEYKIGIDTAAAYLRRQPLTAYCTTNDRFYTSTGTVYALPTDEITSCPVIPRVSPYRLIHQ</sequence>
<accession>A0A840EH23</accession>
<reference evidence="2 3" key="1">
    <citation type="submission" date="2020-08" db="EMBL/GenBank/DDBJ databases">
        <title>Genomic Encyclopedia of Type Strains, Phase IV (KMG-IV): sequencing the most valuable type-strain genomes for metagenomic binning, comparative biology and taxonomic classification.</title>
        <authorList>
            <person name="Goeker M."/>
        </authorList>
    </citation>
    <scope>NUCLEOTIDE SEQUENCE [LARGE SCALE GENOMIC DNA]</scope>
    <source>
        <strain evidence="2 3">DSM 105137</strain>
    </source>
</reference>
<dbReference type="Proteomes" id="UP000576209">
    <property type="component" value="Unassembled WGS sequence"/>
</dbReference>